<gene>
    <name evidence="2" type="ORF">DP115_16090</name>
</gene>
<evidence type="ECO:0000259" key="1">
    <source>
        <dbReference type="SMART" id="SM00859"/>
    </source>
</evidence>
<dbReference type="EMBL" id="QMEC01000059">
    <property type="protein sequence ID" value="NMF64210.1"/>
    <property type="molecule type" value="Genomic_DNA"/>
</dbReference>
<name>A0ABX1M8U3_9CYAN</name>
<keyword evidence="3" id="KW-1185">Reference proteome</keyword>
<organism evidence="2 3">
    <name type="scientific">Brasilonema octagenarum UFV-OR1</name>
    <dbReference type="NCBI Taxonomy" id="417115"/>
    <lineage>
        <taxon>Bacteria</taxon>
        <taxon>Bacillati</taxon>
        <taxon>Cyanobacteriota</taxon>
        <taxon>Cyanophyceae</taxon>
        <taxon>Nostocales</taxon>
        <taxon>Scytonemataceae</taxon>
        <taxon>Brasilonema</taxon>
        <taxon>Octagenarum group</taxon>
    </lineage>
</organism>
<dbReference type="InterPro" id="IPR036291">
    <property type="entry name" value="NAD(P)-bd_dom_sf"/>
</dbReference>
<dbReference type="InterPro" id="IPR000534">
    <property type="entry name" value="Semialdehyde_DH_NAD-bd"/>
</dbReference>
<comment type="caution">
    <text evidence="2">The sequence shown here is derived from an EMBL/GenBank/DDBJ whole genome shotgun (WGS) entry which is preliminary data.</text>
</comment>
<protein>
    <submittedName>
        <fullName evidence="2">N-acetyl-gamma-glutamyl-phosphate reductase</fullName>
        <ecNumber evidence="2">1.2.1.38</ecNumber>
    </submittedName>
</protein>
<sequence>MTKPKIFIDGESGTTGLQIYSRLNQRDDIELVNIEASRRRDSTERAKLINAVDVAILCLPDDAAREAVSFVSNTKVKILDAST</sequence>
<accession>A0ABX1M8U3</accession>
<dbReference type="Proteomes" id="UP000762253">
    <property type="component" value="Unassembled WGS sequence"/>
</dbReference>
<dbReference type="SUPFAM" id="SSF51735">
    <property type="entry name" value="NAD(P)-binding Rossmann-fold domains"/>
    <property type="match status" value="1"/>
</dbReference>
<proteinExistence type="predicted"/>
<keyword evidence="2" id="KW-0560">Oxidoreductase</keyword>
<evidence type="ECO:0000313" key="3">
    <source>
        <dbReference type="Proteomes" id="UP000762253"/>
    </source>
</evidence>
<dbReference type="SMART" id="SM00859">
    <property type="entry name" value="Semialdhyde_dh"/>
    <property type="match status" value="1"/>
</dbReference>
<reference evidence="2 3" key="1">
    <citation type="submission" date="2018-06" db="EMBL/GenBank/DDBJ databases">
        <title>Comparative genomics of Brasilonema spp. strains.</title>
        <authorList>
            <person name="Alvarenga D.O."/>
            <person name="Fiore M.F."/>
            <person name="Varani A.M."/>
        </authorList>
    </citation>
    <scope>NUCLEOTIDE SEQUENCE [LARGE SCALE GENOMIC DNA]</scope>
    <source>
        <strain evidence="2 3">UFV-OR1</strain>
    </source>
</reference>
<dbReference type="Gene3D" id="3.40.50.720">
    <property type="entry name" value="NAD(P)-binding Rossmann-like Domain"/>
    <property type="match status" value="1"/>
</dbReference>
<feature type="domain" description="Semialdehyde dehydrogenase NAD-binding" evidence="1">
    <location>
        <begin position="5"/>
        <end position="81"/>
    </location>
</feature>
<feature type="non-terminal residue" evidence="2">
    <location>
        <position position="83"/>
    </location>
</feature>
<dbReference type="GO" id="GO:0003942">
    <property type="term" value="F:N-acetyl-gamma-glutamyl-phosphate reductase activity"/>
    <property type="evidence" value="ECO:0007669"/>
    <property type="project" value="UniProtKB-EC"/>
</dbReference>
<evidence type="ECO:0000313" key="2">
    <source>
        <dbReference type="EMBL" id="NMF64210.1"/>
    </source>
</evidence>
<dbReference type="EC" id="1.2.1.38" evidence="2"/>